<gene>
    <name evidence="1" type="ORF">JY572_23495</name>
</gene>
<dbReference type="Gene3D" id="2.40.30.10">
    <property type="entry name" value="Translation factors"/>
    <property type="match status" value="1"/>
</dbReference>
<organism evidence="1 2">
    <name type="scientific">Myxococcus landrumensis</name>
    <dbReference type="NCBI Taxonomy" id="2813577"/>
    <lineage>
        <taxon>Bacteria</taxon>
        <taxon>Pseudomonadati</taxon>
        <taxon>Myxococcota</taxon>
        <taxon>Myxococcia</taxon>
        <taxon>Myxococcales</taxon>
        <taxon>Cystobacterineae</taxon>
        <taxon>Myxococcaceae</taxon>
        <taxon>Myxococcus</taxon>
    </lineage>
</organism>
<proteinExistence type="predicted"/>
<dbReference type="RefSeq" id="WP_206713125.1">
    <property type="nucleotide sequence ID" value="NZ_CP071091.1"/>
</dbReference>
<reference evidence="1 2" key="1">
    <citation type="submission" date="2021-02" db="EMBL/GenBank/DDBJ databases">
        <title>De Novo genome assembly of isolated myxobacteria.</title>
        <authorList>
            <person name="Stevens D.C."/>
        </authorList>
    </citation>
    <scope>NUCLEOTIDE SEQUENCE [LARGE SCALE GENOMIC DNA]</scope>
    <source>
        <strain evidence="1 2">SCHIC003</strain>
    </source>
</reference>
<accession>A0ABX7MY27</accession>
<name>A0ABX7MY27_9BACT</name>
<protein>
    <submittedName>
        <fullName evidence="1">Uncharacterized protein</fullName>
    </submittedName>
</protein>
<evidence type="ECO:0000313" key="1">
    <source>
        <dbReference type="EMBL" id="QSQ11372.1"/>
    </source>
</evidence>
<dbReference type="Proteomes" id="UP000663090">
    <property type="component" value="Chromosome"/>
</dbReference>
<evidence type="ECO:0000313" key="2">
    <source>
        <dbReference type="Proteomes" id="UP000663090"/>
    </source>
</evidence>
<sequence>MVSFRLVPTKEPGGYGPSLRTGDHAVSLRVESIHAYRRAFDELEAGMTAELEMSGEDVRNLNDGDVLAATVSDEG</sequence>
<dbReference type="EMBL" id="CP071091">
    <property type="protein sequence ID" value="QSQ11372.1"/>
    <property type="molecule type" value="Genomic_DNA"/>
</dbReference>
<keyword evidence="2" id="KW-1185">Reference proteome</keyword>